<dbReference type="Gene3D" id="3.40.190.10">
    <property type="entry name" value="Periplasmic binding protein-like II"/>
    <property type="match status" value="1"/>
</dbReference>
<keyword evidence="3" id="KW-1185">Reference proteome</keyword>
<dbReference type="EMBL" id="PUGF01000001">
    <property type="protein sequence ID" value="PRC95116.1"/>
    <property type="molecule type" value="Genomic_DNA"/>
</dbReference>
<sequence length="308" mass="35413">MFNPMLKIGRLLPLLAFFICEMACSQTEVIYPSSVSNIDSRHRDLIELLTMSLEKTIPEYGEYTLTPSKLKMNEARALTELQNNELVNVVWSPTSEAMETQFIPIRVPLRKGLLGLRIALINSKNKAAIDTIKTVADLRKFSIGQGIGWGDVSVYQANVIPVETANYDALFSMTAHDRFYLFPRGITEIFSEFELRKASFPELEIEKNLMIYYPWPYYFFVNKNNKKLADRISLGLERMITDGSFNRIFMKYNGAAIRSANLNKRRIIQLENPQLPKKTPLDARYWFFPSLIKSAVLNQSQHGNIHNE</sequence>
<feature type="chain" id="PRO_5015580843" evidence="1">
    <location>
        <begin position="26"/>
        <end position="308"/>
    </location>
</feature>
<comment type="caution">
    <text evidence="2">The sequence shown here is derived from an EMBL/GenBank/DDBJ whole genome shotgun (WGS) entry which is preliminary data.</text>
</comment>
<evidence type="ECO:0000313" key="3">
    <source>
        <dbReference type="Proteomes" id="UP000237839"/>
    </source>
</evidence>
<dbReference type="SUPFAM" id="SSF53850">
    <property type="entry name" value="Periplasmic binding protein-like II"/>
    <property type="match status" value="1"/>
</dbReference>
<dbReference type="AlphaFoldDB" id="A0A2S9H5G8"/>
<feature type="signal peptide" evidence="1">
    <location>
        <begin position="1"/>
        <end position="25"/>
    </location>
</feature>
<protein>
    <submittedName>
        <fullName evidence="2">Bacterial extracellular solute-binding protein, family 3</fullName>
    </submittedName>
</protein>
<reference evidence="2 3" key="1">
    <citation type="submission" date="2018-02" db="EMBL/GenBank/DDBJ databases">
        <title>Solimicrobium silvestre gen. nov., sp. nov., isolated from alpine forest soil.</title>
        <authorList>
            <person name="Margesin R."/>
            <person name="Albuquerque L."/>
            <person name="Zhang D.-C."/>
            <person name="Froufe H.J.C."/>
            <person name="Severino R."/>
            <person name="Roxo I."/>
            <person name="Egas C."/>
            <person name="Da Costa M.S."/>
        </authorList>
    </citation>
    <scope>NUCLEOTIDE SEQUENCE [LARGE SCALE GENOMIC DNA]</scope>
    <source>
        <strain evidence="2 3">S20-91</strain>
    </source>
</reference>
<dbReference type="Proteomes" id="UP000237839">
    <property type="component" value="Unassembled WGS sequence"/>
</dbReference>
<gene>
    <name evidence="2" type="ORF">S2091_0311</name>
</gene>
<name>A0A2S9H5G8_9BURK</name>
<evidence type="ECO:0000256" key="1">
    <source>
        <dbReference type="SAM" id="SignalP"/>
    </source>
</evidence>
<proteinExistence type="predicted"/>
<evidence type="ECO:0000313" key="2">
    <source>
        <dbReference type="EMBL" id="PRC95116.1"/>
    </source>
</evidence>
<accession>A0A2S9H5G8</accession>
<keyword evidence="1" id="KW-0732">Signal</keyword>
<organism evidence="2 3">
    <name type="scientific">Solimicrobium silvestre</name>
    <dbReference type="NCBI Taxonomy" id="2099400"/>
    <lineage>
        <taxon>Bacteria</taxon>
        <taxon>Pseudomonadati</taxon>
        <taxon>Pseudomonadota</taxon>
        <taxon>Betaproteobacteria</taxon>
        <taxon>Burkholderiales</taxon>
        <taxon>Oxalobacteraceae</taxon>
        <taxon>Solimicrobium</taxon>
    </lineage>
</organism>